<keyword evidence="2" id="KW-0812">Transmembrane</keyword>
<protein>
    <submittedName>
        <fullName evidence="3">Uncharacterized protein</fullName>
    </submittedName>
</protein>
<dbReference type="EMBL" id="JBHSBL010000029">
    <property type="protein sequence ID" value="MFC4071915.1"/>
    <property type="molecule type" value="Genomic_DNA"/>
</dbReference>
<keyword evidence="2" id="KW-0472">Membrane</keyword>
<accession>A0ABV8J6T3</accession>
<keyword evidence="2" id="KW-1133">Transmembrane helix</keyword>
<gene>
    <name evidence="3" type="ORF">ACFO0C_43865</name>
</gene>
<feature type="transmembrane region" description="Helical" evidence="2">
    <location>
        <begin position="51"/>
        <end position="78"/>
    </location>
</feature>
<reference evidence="4" key="1">
    <citation type="journal article" date="2019" name="Int. J. Syst. Evol. Microbiol.">
        <title>The Global Catalogue of Microorganisms (GCM) 10K type strain sequencing project: providing services to taxonomists for standard genome sequencing and annotation.</title>
        <authorList>
            <consortium name="The Broad Institute Genomics Platform"/>
            <consortium name="The Broad Institute Genome Sequencing Center for Infectious Disease"/>
            <person name="Wu L."/>
            <person name="Ma J."/>
        </authorList>
    </citation>
    <scope>NUCLEOTIDE SEQUENCE [LARGE SCALE GENOMIC DNA]</scope>
    <source>
        <strain evidence="4">TBRC 5832</strain>
    </source>
</reference>
<proteinExistence type="predicted"/>
<feature type="compositionally biased region" description="Low complexity" evidence="1">
    <location>
        <begin position="1"/>
        <end position="28"/>
    </location>
</feature>
<evidence type="ECO:0000256" key="1">
    <source>
        <dbReference type="SAM" id="MobiDB-lite"/>
    </source>
</evidence>
<name>A0ABV8J6T3_9ACTN</name>
<keyword evidence="4" id="KW-1185">Reference proteome</keyword>
<dbReference type="Proteomes" id="UP001595867">
    <property type="component" value="Unassembled WGS sequence"/>
</dbReference>
<evidence type="ECO:0000313" key="4">
    <source>
        <dbReference type="Proteomes" id="UP001595867"/>
    </source>
</evidence>
<comment type="caution">
    <text evidence="3">The sequence shown here is derived from an EMBL/GenBank/DDBJ whole genome shotgun (WGS) entry which is preliminary data.</text>
</comment>
<sequence length="227" mass="24076">MTAPTPSAPPVASMVPSPTPSTLPGTSPAATVGTASPAPVVVVDDPGPDGVAIAGLVLSVVAFIAGIMTSVASIYLAWRAVQIGRTAAQEAEKANVEAGKARAAIAAERRRAFDLEVLQGLTEALDVELPRVLEIAVDPPKMRVYFGSRLALLPGHELPFWREVQAMTSHQDLEQRLAVTDGLGSGWVRATRDGRFQNHNQVTRAFSDRLLADLMTAIQERVEAHDA</sequence>
<feature type="region of interest" description="Disordered" evidence="1">
    <location>
        <begin position="1"/>
        <end position="30"/>
    </location>
</feature>
<evidence type="ECO:0000313" key="3">
    <source>
        <dbReference type="EMBL" id="MFC4071915.1"/>
    </source>
</evidence>
<evidence type="ECO:0000256" key="2">
    <source>
        <dbReference type="SAM" id="Phobius"/>
    </source>
</evidence>
<dbReference type="RefSeq" id="WP_378072787.1">
    <property type="nucleotide sequence ID" value="NZ_JBHSBL010000029.1"/>
</dbReference>
<organism evidence="3 4">
    <name type="scientific">Actinoplanes subglobosus</name>
    <dbReference type="NCBI Taxonomy" id="1547892"/>
    <lineage>
        <taxon>Bacteria</taxon>
        <taxon>Bacillati</taxon>
        <taxon>Actinomycetota</taxon>
        <taxon>Actinomycetes</taxon>
        <taxon>Micromonosporales</taxon>
        <taxon>Micromonosporaceae</taxon>
        <taxon>Actinoplanes</taxon>
    </lineage>
</organism>